<name>A0A377TTB0_KLEPN</name>
<organism evidence="2 3">
    <name type="scientific">Klebsiella pneumoniae</name>
    <dbReference type="NCBI Taxonomy" id="573"/>
    <lineage>
        <taxon>Bacteria</taxon>
        <taxon>Pseudomonadati</taxon>
        <taxon>Pseudomonadota</taxon>
        <taxon>Gammaproteobacteria</taxon>
        <taxon>Enterobacterales</taxon>
        <taxon>Enterobacteriaceae</taxon>
        <taxon>Klebsiella/Raoultella group</taxon>
        <taxon>Klebsiella</taxon>
        <taxon>Klebsiella pneumoniae complex</taxon>
    </lineage>
</organism>
<reference evidence="2 3" key="1">
    <citation type="submission" date="2018-06" db="EMBL/GenBank/DDBJ databases">
        <authorList>
            <consortium name="Pathogen Informatics"/>
            <person name="Doyle S."/>
        </authorList>
    </citation>
    <scope>NUCLEOTIDE SEQUENCE [LARGE SCALE GENOMIC DNA]</scope>
    <source>
        <strain evidence="2 3">NCTC9140</strain>
    </source>
</reference>
<protein>
    <submittedName>
        <fullName evidence="2">Uncharacterized protein</fullName>
    </submittedName>
</protein>
<dbReference type="AlphaFoldDB" id="A0A377TTB0"/>
<feature type="region of interest" description="Disordered" evidence="1">
    <location>
        <begin position="1"/>
        <end position="32"/>
    </location>
</feature>
<evidence type="ECO:0000313" key="3">
    <source>
        <dbReference type="Proteomes" id="UP000254938"/>
    </source>
</evidence>
<accession>A0A377TTB0</accession>
<gene>
    <name evidence="2" type="ORF">NCTC9140_04614</name>
</gene>
<dbReference type="Proteomes" id="UP000254938">
    <property type="component" value="Unassembled WGS sequence"/>
</dbReference>
<feature type="compositionally biased region" description="Basic and acidic residues" evidence="1">
    <location>
        <begin position="1"/>
        <end position="30"/>
    </location>
</feature>
<evidence type="ECO:0000256" key="1">
    <source>
        <dbReference type="SAM" id="MobiDB-lite"/>
    </source>
</evidence>
<sequence length="94" mass="10605">MTDSDTFRRWGRRGDRERELPQDGLQDRLRPSAGLRQLEGQLPAAVEQMPLAVSPGMAQGGKQWAQLFPTRQPLGLIGRAVEGRSQQEPRRISR</sequence>
<proteinExistence type="predicted"/>
<dbReference type="EMBL" id="UGKQ01000007">
    <property type="protein sequence ID" value="STS82862.1"/>
    <property type="molecule type" value="Genomic_DNA"/>
</dbReference>
<evidence type="ECO:0000313" key="2">
    <source>
        <dbReference type="EMBL" id="STS82862.1"/>
    </source>
</evidence>